<dbReference type="GO" id="GO:0016020">
    <property type="term" value="C:membrane"/>
    <property type="evidence" value="ECO:0007669"/>
    <property type="project" value="UniProtKB-SubCell"/>
</dbReference>
<sequence>MMIYFEFYRGVWLDDLKTKASSMKDGGLSLRAAIMCKKNAEATQTSLCTGALLFLTELNHTTLWFCEIQLPLAKYRLSESGVPEKWGLVIGKLICGLDRGLVYDLLPPPPNNAGESACRFSESGSYDEGSHGKSQTKSPSLVIDIDWVAEYALQVLKYHCKELMSMEDLTHTPTILEPETEAI</sequence>
<dbReference type="Pfam" id="PF14778">
    <property type="entry name" value="ODR4-like"/>
    <property type="match status" value="1"/>
</dbReference>
<comment type="caution">
    <text evidence="7">The sequence shown here is derived from an EMBL/GenBank/DDBJ whole genome shotgun (WGS) entry which is preliminary data.</text>
</comment>
<reference evidence="7" key="1">
    <citation type="journal article" date="2023" name="Plant J.">
        <title>The genome of the king protea, Protea cynaroides.</title>
        <authorList>
            <person name="Chang J."/>
            <person name="Duong T.A."/>
            <person name="Schoeman C."/>
            <person name="Ma X."/>
            <person name="Roodt D."/>
            <person name="Barker N."/>
            <person name="Li Z."/>
            <person name="Van de Peer Y."/>
            <person name="Mizrachi E."/>
        </authorList>
    </citation>
    <scope>NUCLEOTIDE SEQUENCE</scope>
    <source>
        <tissue evidence="7">Young leaves</tissue>
    </source>
</reference>
<dbReference type="AlphaFoldDB" id="A0A9Q0K6K6"/>
<dbReference type="InterPro" id="IPR029454">
    <property type="entry name" value="ODR-4-like"/>
</dbReference>
<dbReference type="OrthoDB" id="21458at2759"/>
<evidence type="ECO:0000313" key="8">
    <source>
        <dbReference type="Proteomes" id="UP001141806"/>
    </source>
</evidence>
<comment type="similarity">
    <text evidence="2">Belongs to the ODR-4 family.</text>
</comment>
<proteinExistence type="inferred from homology"/>
<dbReference type="PANTHER" id="PTHR33966">
    <property type="entry name" value="PROTEIN ODR-4 HOMOLOG"/>
    <property type="match status" value="1"/>
</dbReference>
<gene>
    <name evidence="7" type="ORF">NE237_016756</name>
</gene>
<dbReference type="Proteomes" id="UP001141806">
    <property type="component" value="Unassembled WGS sequence"/>
</dbReference>
<organism evidence="7 8">
    <name type="scientific">Protea cynaroides</name>
    <dbReference type="NCBI Taxonomy" id="273540"/>
    <lineage>
        <taxon>Eukaryota</taxon>
        <taxon>Viridiplantae</taxon>
        <taxon>Streptophyta</taxon>
        <taxon>Embryophyta</taxon>
        <taxon>Tracheophyta</taxon>
        <taxon>Spermatophyta</taxon>
        <taxon>Magnoliopsida</taxon>
        <taxon>Proteales</taxon>
        <taxon>Proteaceae</taxon>
        <taxon>Protea</taxon>
    </lineage>
</organism>
<evidence type="ECO:0000256" key="4">
    <source>
        <dbReference type="ARBA" id="ARBA00022989"/>
    </source>
</evidence>
<evidence type="ECO:0000313" key="7">
    <source>
        <dbReference type="EMBL" id="KAJ4964907.1"/>
    </source>
</evidence>
<dbReference type="GO" id="GO:0008104">
    <property type="term" value="P:intracellular protein localization"/>
    <property type="evidence" value="ECO:0007669"/>
    <property type="project" value="TreeGrafter"/>
</dbReference>
<accession>A0A9Q0K6K6</accession>
<evidence type="ECO:0000256" key="2">
    <source>
        <dbReference type="ARBA" id="ARBA00010131"/>
    </source>
</evidence>
<dbReference type="EMBL" id="JAMYWD010000007">
    <property type="protein sequence ID" value="KAJ4964907.1"/>
    <property type="molecule type" value="Genomic_DNA"/>
</dbReference>
<evidence type="ECO:0000256" key="6">
    <source>
        <dbReference type="SAM" id="MobiDB-lite"/>
    </source>
</evidence>
<dbReference type="PANTHER" id="PTHR33966:SF1">
    <property type="entry name" value="PROTEIN ODR-4 HOMOLOG"/>
    <property type="match status" value="1"/>
</dbReference>
<keyword evidence="8" id="KW-1185">Reference proteome</keyword>
<evidence type="ECO:0000256" key="5">
    <source>
        <dbReference type="ARBA" id="ARBA00023136"/>
    </source>
</evidence>
<keyword evidence="4" id="KW-1133">Transmembrane helix</keyword>
<comment type="subcellular location">
    <subcellularLocation>
        <location evidence="1">Membrane</location>
    </subcellularLocation>
</comment>
<dbReference type="GO" id="GO:0012505">
    <property type="term" value="C:endomembrane system"/>
    <property type="evidence" value="ECO:0007669"/>
    <property type="project" value="TreeGrafter"/>
</dbReference>
<protein>
    <submittedName>
        <fullName evidence="7">Uncharacterized protein</fullName>
    </submittedName>
</protein>
<evidence type="ECO:0000256" key="1">
    <source>
        <dbReference type="ARBA" id="ARBA00004370"/>
    </source>
</evidence>
<keyword evidence="3" id="KW-0812">Transmembrane</keyword>
<evidence type="ECO:0000256" key="3">
    <source>
        <dbReference type="ARBA" id="ARBA00022692"/>
    </source>
</evidence>
<feature type="region of interest" description="Disordered" evidence="6">
    <location>
        <begin position="117"/>
        <end position="137"/>
    </location>
</feature>
<name>A0A9Q0K6K6_9MAGN</name>
<keyword evidence="5" id="KW-0472">Membrane</keyword>